<evidence type="ECO:0000313" key="3">
    <source>
        <dbReference type="Proteomes" id="UP000748025"/>
    </source>
</evidence>
<comment type="caution">
    <text evidence="2">The sequence shown here is derived from an EMBL/GenBank/DDBJ whole genome shotgun (WGS) entry which is preliminary data.</text>
</comment>
<dbReference type="OrthoDB" id="4991875at2759"/>
<gene>
    <name evidence="2" type="ORF">E4U43_007537</name>
</gene>
<dbReference type="EMBL" id="SRPW01000670">
    <property type="protein sequence ID" value="KAG6012987.1"/>
    <property type="molecule type" value="Genomic_DNA"/>
</dbReference>
<keyword evidence="3" id="KW-1185">Reference proteome</keyword>
<sequence length="117" mass="11993">MNGTTAATCSGYSSYRSGYTNGQHTGPTEVSWTSTLTGSQVRWGTLTLAPKPAETDNSLDVTGTNIAPPPPTAATMGMPYSLPTQDSAATRLLPDGNYARAAGLFLGALGTVFFASG</sequence>
<dbReference type="AlphaFoldDB" id="A0A9P7NCF2"/>
<evidence type="ECO:0000256" key="1">
    <source>
        <dbReference type="SAM" id="MobiDB-lite"/>
    </source>
</evidence>
<protein>
    <submittedName>
        <fullName evidence="2">Uncharacterized protein</fullName>
    </submittedName>
</protein>
<feature type="region of interest" description="Disordered" evidence="1">
    <location>
        <begin position="50"/>
        <end position="81"/>
    </location>
</feature>
<accession>A0A9P7NCF2</accession>
<dbReference type="Proteomes" id="UP000748025">
    <property type="component" value="Unassembled WGS sequence"/>
</dbReference>
<name>A0A9P7NCF2_9HYPO</name>
<feature type="compositionally biased region" description="Polar residues" evidence="1">
    <location>
        <begin position="55"/>
        <end position="65"/>
    </location>
</feature>
<organism evidence="2 3">
    <name type="scientific">Claviceps pusilla</name>
    <dbReference type="NCBI Taxonomy" id="123648"/>
    <lineage>
        <taxon>Eukaryota</taxon>
        <taxon>Fungi</taxon>
        <taxon>Dikarya</taxon>
        <taxon>Ascomycota</taxon>
        <taxon>Pezizomycotina</taxon>
        <taxon>Sordariomycetes</taxon>
        <taxon>Hypocreomycetidae</taxon>
        <taxon>Hypocreales</taxon>
        <taxon>Clavicipitaceae</taxon>
        <taxon>Claviceps</taxon>
    </lineage>
</organism>
<reference evidence="2" key="1">
    <citation type="journal article" date="2020" name="bioRxiv">
        <title>Whole genome comparisons of ergot fungi reveals the divergence and evolution of species within the genus Claviceps are the result of varying mechanisms driving genome evolution and host range expansion.</title>
        <authorList>
            <person name="Wyka S.A."/>
            <person name="Mondo S.J."/>
            <person name="Liu M."/>
            <person name="Dettman J."/>
            <person name="Nalam V."/>
            <person name="Broders K.D."/>
        </authorList>
    </citation>
    <scope>NUCLEOTIDE SEQUENCE</scope>
    <source>
        <strain evidence="2">CCC 602</strain>
    </source>
</reference>
<evidence type="ECO:0000313" key="2">
    <source>
        <dbReference type="EMBL" id="KAG6012987.1"/>
    </source>
</evidence>
<proteinExistence type="predicted"/>